<evidence type="ECO:0000313" key="2">
    <source>
        <dbReference type="EMBL" id="KIW64570.1"/>
    </source>
</evidence>
<name>A0A0D2FCL6_9EURO</name>
<proteinExistence type="predicted"/>
<feature type="region of interest" description="Disordered" evidence="1">
    <location>
        <begin position="139"/>
        <end position="160"/>
    </location>
</feature>
<dbReference type="AlphaFoldDB" id="A0A0D2FCL6"/>
<protein>
    <submittedName>
        <fullName evidence="2">Uncharacterized protein</fullName>
    </submittedName>
</protein>
<dbReference type="InterPro" id="IPR014710">
    <property type="entry name" value="RmlC-like_jellyroll"/>
</dbReference>
<dbReference type="SUPFAM" id="SSF51182">
    <property type="entry name" value="RmlC-like cupins"/>
    <property type="match status" value="1"/>
</dbReference>
<evidence type="ECO:0000313" key="3">
    <source>
        <dbReference type="Proteomes" id="UP000054266"/>
    </source>
</evidence>
<dbReference type="HOGENOM" id="CLU_1299723_0_0_1"/>
<dbReference type="Proteomes" id="UP000054266">
    <property type="component" value="Unassembled WGS sequence"/>
</dbReference>
<sequence>MSISSSPHSHGIALPNGCMIVHGEGANIKHPFRDVPVEMHELDSGGNPKRTFAGQFGFIEFTTEFRLPRHVHIAPPSESPDAERKFVSERIVVLNGVALVELNGEIYVIPPKSLVTIAPGVPHTWTACPAGVVMPSLQKSGLNSTSETAATPDAEEEEAEGVTSTGKFLMLYEYEEPTAFFPTAQTKTLSKVDEYERCDELESIRIPKLSDVDVQDWCWFVWGKKLLPPSEAGIRA</sequence>
<dbReference type="Gene3D" id="2.60.120.10">
    <property type="entry name" value="Jelly Rolls"/>
    <property type="match status" value="1"/>
</dbReference>
<accession>A0A0D2FCL6</accession>
<gene>
    <name evidence="2" type="ORF">PV04_09495</name>
</gene>
<evidence type="ECO:0000256" key="1">
    <source>
        <dbReference type="SAM" id="MobiDB-lite"/>
    </source>
</evidence>
<keyword evidence="3" id="KW-1185">Reference proteome</keyword>
<reference evidence="2 3" key="1">
    <citation type="submission" date="2015-01" db="EMBL/GenBank/DDBJ databases">
        <title>The Genome Sequence of Capronia semiimmersa CBS27337.</title>
        <authorList>
            <consortium name="The Broad Institute Genomics Platform"/>
            <person name="Cuomo C."/>
            <person name="de Hoog S."/>
            <person name="Gorbushina A."/>
            <person name="Stielow B."/>
            <person name="Teixiera M."/>
            <person name="Abouelleil A."/>
            <person name="Chapman S.B."/>
            <person name="Priest M."/>
            <person name="Young S.K."/>
            <person name="Wortman J."/>
            <person name="Nusbaum C."/>
            <person name="Birren B."/>
        </authorList>
    </citation>
    <scope>NUCLEOTIDE SEQUENCE [LARGE SCALE GENOMIC DNA]</scope>
    <source>
        <strain evidence="2 3">CBS 27337</strain>
    </source>
</reference>
<organism evidence="2 3">
    <name type="scientific">Phialophora macrospora</name>
    <dbReference type="NCBI Taxonomy" id="1851006"/>
    <lineage>
        <taxon>Eukaryota</taxon>
        <taxon>Fungi</taxon>
        <taxon>Dikarya</taxon>
        <taxon>Ascomycota</taxon>
        <taxon>Pezizomycotina</taxon>
        <taxon>Eurotiomycetes</taxon>
        <taxon>Chaetothyriomycetidae</taxon>
        <taxon>Chaetothyriales</taxon>
        <taxon>Herpotrichiellaceae</taxon>
        <taxon>Phialophora</taxon>
    </lineage>
</organism>
<dbReference type="InterPro" id="IPR011051">
    <property type="entry name" value="RmlC_Cupin_sf"/>
</dbReference>
<dbReference type="EMBL" id="KN846961">
    <property type="protein sequence ID" value="KIW64570.1"/>
    <property type="molecule type" value="Genomic_DNA"/>
</dbReference>